<dbReference type="GO" id="GO:0004553">
    <property type="term" value="F:hydrolase activity, hydrolyzing O-glycosyl compounds"/>
    <property type="evidence" value="ECO:0007669"/>
    <property type="project" value="InterPro"/>
</dbReference>
<dbReference type="PANTHER" id="PTHR10963:SF55">
    <property type="entry name" value="GLYCOSIDE HYDROLASE FAMILY 16 PROTEIN"/>
    <property type="match status" value="1"/>
</dbReference>
<dbReference type="InterPro" id="IPR013320">
    <property type="entry name" value="ConA-like_dom_sf"/>
</dbReference>
<dbReference type="EMBL" id="CAFBNO010000001">
    <property type="protein sequence ID" value="CAB4945251.1"/>
    <property type="molecule type" value="Genomic_DNA"/>
</dbReference>
<evidence type="ECO:0000313" key="3">
    <source>
        <dbReference type="EMBL" id="CAB4945251.1"/>
    </source>
</evidence>
<dbReference type="AlphaFoldDB" id="A0A6J7JQY7"/>
<dbReference type="SUPFAM" id="SSF49899">
    <property type="entry name" value="Concanavalin A-like lectins/glucanases"/>
    <property type="match status" value="1"/>
</dbReference>
<comment type="similarity">
    <text evidence="1">Belongs to the glycosyl hydrolase 16 family.</text>
</comment>
<accession>A0A6J7JQY7</accession>
<protein>
    <submittedName>
        <fullName evidence="3">Unannotated protein</fullName>
    </submittedName>
</protein>
<organism evidence="3">
    <name type="scientific">freshwater metagenome</name>
    <dbReference type="NCBI Taxonomy" id="449393"/>
    <lineage>
        <taxon>unclassified sequences</taxon>
        <taxon>metagenomes</taxon>
        <taxon>ecological metagenomes</taxon>
    </lineage>
</organism>
<dbReference type="GO" id="GO:0005975">
    <property type="term" value="P:carbohydrate metabolic process"/>
    <property type="evidence" value="ECO:0007669"/>
    <property type="project" value="InterPro"/>
</dbReference>
<gene>
    <name evidence="3" type="ORF">UFOPK3837_00077</name>
</gene>
<sequence length="382" mass="41117">MFRKLASALVSAALLITIAGGSAQAYASPRIVKAVIIPATIQPGVIVRLTPAVTNLKSTRTYAWYLAGHRILTGKSPALKTFASDNGSSLYAIESLKFANKKVLTSRTKTVTVGTAVPPTPPTSPYLWSQEFNEASGTGVNSSDFNLTSPFGTGDGSDIGNPGWGNNERQWYLPTTAKTDGQGNLVLPALKTVAGDNYSCYYGTCTWKSAKLITLGKIGFKYGRIEVRAKLSGGQGQWPAIWMLGANQPSVNWPQCGEIDIAEWKGDLPNMLWGTLHGPGYLNQGSTTSIAGGFTGYHTYRIDWIPNQITWYLDGVQYHQMKASGIGGNTWVFNSEQYLILNVAMGGAFVGNQIGSGVTQTSMSVDWIHYSTLDGNGTLIRH</sequence>
<evidence type="ECO:0000259" key="2">
    <source>
        <dbReference type="PROSITE" id="PS51762"/>
    </source>
</evidence>
<reference evidence="3" key="1">
    <citation type="submission" date="2020-05" db="EMBL/GenBank/DDBJ databases">
        <authorList>
            <person name="Chiriac C."/>
            <person name="Salcher M."/>
            <person name="Ghai R."/>
            <person name="Kavagutti S V."/>
        </authorList>
    </citation>
    <scope>NUCLEOTIDE SEQUENCE</scope>
</reference>
<dbReference type="Pfam" id="PF00722">
    <property type="entry name" value="Glyco_hydro_16"/>
    <property type="match status" value="1"/>
</dbReference>
<dbReference type="CDD" id="cd08023">
    <property type="entry name" value="GH16_laminarinase_like"/>
    <property type="match status" value="1"/>
</dbReference>
<dbReference type="InterPro" id="IPR050546">
    <property type="entry name" value="Glycosyl_Hydrlase_16"/>
</dbReference>
<proteinExistence type="inferred from homology"/>
<name>A0A6J7JQY7_9ZZZZ</name>
<dbReference type="PANTHER" id="PTHR10963">
    <property type="entry name" value="GLYCOSYL HYDROLASE-RELATED"/>
    <property type="match status" value="1"/>
</dbReference>
<dbReference type="Gene3D" id="2.60.120.200">
    <property type="match status" value="1"/>
</dbReference>
<feature type="domain" description="GH16" evidence="2">
    <location>
        <begin position="126"/>
        <end position="376"/>
    </location>
</feature>
<dbReference type="PROSITE" id="PS51762">
    <property type="entry name" value="GH16_2"/>
    <property type="match status" value="1"/>
</dbReference>
<evidence type="ECO:0000256" key="1">
    <source>
        <dbReference type="ARBA" id="ARBA00006865"/>
    </source>
</evidence>
<dbReference type="InterPro" id="IPR000757">
    <property type="entry name" value="Beta-glucanase-like"/>
</dbReference>